<dbReference type="RefSeq" id="XP_030998143.1">
    <property type="nucleotide sequence ID" value="XM_031138058.1"/>
</dbReference>
<evidence type="ECO:0000259" key="2">
    <source>
        <dbReference type="Pfam" id="PF23155"/>
    </source>
</evidence>
<comment type="caution">
    <text evidence="3">The sequence shown here is derived from an EMBL/GenBank/DDBJ whole genome shotgun (WGS) entry which is preliminary data.</text>
</comment>
<organism evidence="3 4">
    <name type="scientific">Thyridium curvatum</name>
    <dbReference type="NCBI Taxonomy" id="1093900"/>
    <lineage>
        <taxon>Eukaryota</taxon>
        <taxon>Fungi</taxon>
        <taxon>Dikarya</taxon>
        <taxon>Ascomycota</taxon>
        <taxon>Pezizomycotina</taxon>
        <taxon>Sordariomycetes</taxon>
        <taxon>Sordariomycetidae</taxon>
        <taxon>Thyridiales</taxon>
        <taxon>Thyridiaceae</taxon>
        <taxon>Thyridium</taxon>
    </lineage>
</organism>
<dbReference type="InParanoid" id="A0A507B2C6"/>
<dbReference type="PANTHER" id="PTHR38117">
    <property type="entry name" value="NACHT AND WD40 DOMAIN PROTEIN"/>
    <property type="match status" value="1"/>
</dbReference>
<evidence type="ECO:0000313" key="4">
    <source>
        <dbReference type="Proteomes" id="UP000319257"/>
    </source>
</evidence>
<feature type="domain" description="DUF7053" evidence="2">
    <location>
        <begin position="38"/>
        <end position="217"/>
    </location>
</feature>
<reference evidence="3 4" key="1">
    <citation type="submission" date="2019-06" db="EMBL/GenBank/DDBJ databases">
        <title>Draft genome sequence of the filamentous fungus Phialemoniopsis curvata isolated from diesel fuel.</title>
        <authorList>
            <person name="Varaljay V.A."/>
            <person name="Lyon W.J."/>
            <person name="Crouch A.L."/>
            <person name="Drake C.E."/>
            <person name="Hollomon J.M."/>
            <person name="Nadeau L.J."/>
            <person name="Nunn H.S."/>
            <person name="Stevenson B.S."/>
            <person name="Bojanowski C.L."/>
            <person name="Crookes-Goodson W.J."/>
        </authorList>
    </citation>
    <scope>NUCLEOTIDE SEQUENCE [LARGE SCALE GENOMIC DNA]</scope>
    <source>
        <strain evidence="3 4">D216</strain>
    </source>
</reference>
<dbReference type="OrthoDB" id="4794810at2759"/>
<dbReference type="AlphaFoldDB" id="A0A507B2C6"/>
<feature type="region of interest" description="Disordered" evidence="1">
    <location>
        <begin position="156"/>
        <end position="179"/>
    </location>
</feature>
<feature type="region of interest" description="Disordered" evidence="1">
    <location>
        <begin position="222"/>
        <end position="242"/>
    </location>
</feature>
<evidence type="ECO:0000313" key="3">
    <source>
        <dbReference type="EMBL" id="TPX16432.1"/>
    </source>
</evidence>
<accession>A0A507B2C6</accession>
<sequence>MSCKSRPLLPTAHTRLSSKSVLTGLVSPSLSLSPVLNTTSTICHSSTLPEGVTREQAIAMLQDHHFFLECDLHMIHFEPLAEPEVALTVPDGIEATGESKAYQVTDLVHTLPAGLWDSNVVSTYEITNKADGIFVRIRSPMSIVMDTVWTIKEAQAEGQTEAQTEAEGGSASSSSTGGLELEEAVEINCSRLLMGTVRKLCEGGWREIHAKMLDRLRKEVGAVAGQNGQAPSKAEAGSAEAN</sequence>
<dbReference type="Pfam" id="PF23155">
    <property type="entry name" value="DUF7053"/>
    <property type="match status" value="1"/>
</dbReference>
<evidence type="ECO:0000256" key="1">
    <source>
        <dbReference type="SAM" id="MobiDB-lite"/>
    </source>
</evidence>
<gene>
    <name evidence="3" type="ORF">E0L32_003726</name>
</gene>
<keyword evidence="4" id="KW-1185">Reference proteome</keyword>
<dbReference type="STRING" id="1093900.A0A507B2C6"/>
<dbReference type="GeneID" id="41971173"/>
<dbReference type="EMBL" id="SKBQ01000017">
    <property type="protein sequence ID" value="TPX16432.1"/>
    <property type="molecule type" value="Genomic_DNA"/>
</dbReference>
<dbReference type="InterPro" id="IPR055481">
    <property type="entry name" value="DUF7053"/>
</dbReference>
<protein>
    <recommendedName>
        <fullName evidence="2">DUF7053 domain-containing protein</fullName>
    </recommendedName>
</protein>
<name>A0A507B2C6_9PEZI</name>
<proteinExistence type="predicted"/>
<dbReference type="PANTHER" id="PTHR38117:SF1">
    <property type="entry name" value="DUF3074 DOMAIN-CONTAINING PROTEIN"/>
    <property type="match status" value="1"/>
</dbReference>
<dbReference type="Proteomes" id="UP000319257">
    <property type="component" value="Unassembled WGS sequence"/>
</dbReference>